<dbReference type="EMBL" id="LFJN01000022">
    <property type="protein sequence ID" value="KPI37694.1"/>
    <property type="molecule type" value="Genomic_DNA"/>
</dbReference>
<evidence type="ECO:0000256" key="1">
    <source>
        <dbReference type="SAM" id="MobiDB-lite"/>
    </source>
</evidence>
<evidence type="ECO:0000313" key="2">
    <source>
        <dbReference type="EMBL" id="KPI37694.1"/>
    </source>
</evidence>
<keyword evidence="3" id="KW-1185">Reference proteome</keyword>
<accession>A0A0N1NZI9</accession>
<name>A0A0N1NZI9_9EURO</name>
<dbReference type="Proteomes" id="UP000038010">
    <property type="component" value="Unassembled WGS sequence"/>
</dbReference>
<organism evidence="2 3">
    <name type="scientific">Cyphellophora attinorum</name>
    <dbReference type="NCBI Taxonomy" id="1664694"/>
    <lineage>
        <taxon>Eukaryota</taxon>
        <taxon>Fungi</taxon>
        <taxon>Dikarya</taxon>
        <taxon>Ascomycota</taxon>
        <taxon>Pezizomycotina</taxon>
        <taxon>Eurotiomycetes</taxon>
        <taxon>Chaetothyriomycetidae</taxon>
        <taxon>Chaetothyriales</taxon>
        <taxon>Cyphellophoraceae</taxon>
        <taxon>Cyphellophora</taxon>
    </lineage>
</organism>
<protein>
    <submittedName>
        <fullName evidence="2">Uncharacterized protein</fullName>
    </submittedName>
</protein>
<proteinExistence type="predicted"/>
<dbReference type="VEuPathDB" id="FungiDB:AB675_101"/>
<feature type="region of interest" description="Disordered" evidence="1">
    <location>
        <begin position="129"/>
        <end position="169"/>
    </location>
</feature>
<feature type="compositionally biased region" description="Basic and acidic residues" evidence="1">
    <location>
        <begin position="141"/>
        <end position="153"/>
    </location>
</feature>
<comment type="caution">
    <text evidence="2">The sequence shown here is derived from an EMBL/GenBank/DDBJ whole genome shotgun (WGS) entry which is preliminary data.</text>
</comment>
<dbReference type="GeneID" id="28730725"/>
<feature type="compositionally biased region" description="Polar residues" evidence="1">
    <location>
        <begin position="129"/>
        <end position="140"/>
    </location>
</feature>
<sequence>MARTSTRSDSASPSVSRAASASTPVCSTPYHWAFTVALGPVKGTDCFGSHAEADAAFNLWFSKNRASLDRMCELKRQRIETDGGEDVLVATYMTEEWACVHECDCEKWRDSKGMRALLPSRSQPYISPPWSCSNASTSVSVKHDAQGREREQETNLEGEQPQIGPEHDQRSIPPVFVLPDPALPLPSAIPCREQQLMPVTPRLRPAQAKKVVSRRKTLTIVAERDGEDSVTGQSNERRTTF</sequence>
<reference evidence="2 3" key="1">
    <citation type="submission" date="2015-06" db="EMBL/GenBank/DDBJ databases">
        <title>Draft genome of the ant-associated black yeast Phialophora attae CBS 131958.</title>
        <authorList>
            <person name="Moreno L.F."/>
            <person name="Stielow B.J."/>
            <person name="de Hoog S."/>
            <person name="Vicente V.A."/>
            <person name="Weiss V.A."/>
            <person name="de Vries M."/>
            <person name="Cruz L.M."/>
            <person name="Souza E.M."/>
        </authorList>
    </citation>
    <scope>NUCLEOTIDE SEQUENCE [LARGE SCALE GENOMIC DNA]</scope>
    <source>
        <strain evidence="2 3">CBS 131958</strain>
    </source>
</reference>
<dbReference type="AlphaFoldDB" id="A0A0N1NZI9"/>
<evidence type="ECO:0000313" key="3">
    <source>
        <dbReference type="Proteomes" id="UP000038010"/>
    </source>
</evidence>
<gene>
    <name evidence="2" type="ORF">AB675_101</name>
</gene>
<dbReference type="RefSeq" id="XP_017997657.1">
    <property type="nucleotide sequence ID" value="XM_018138954.1"/>
</dbReference>